<evidence type="ECO:0000259" key="13">
    <source>
        <dbReference type="PROSITE" id="PS50011"/>
    </source>
</evidence>
<evidence type="ECO:0000256" key="3">
    <source>
        <dbReference type="ARBA" id="ARBA00022692"/>
    </source>
</evidence>
<evidence type="ECO:0000256" key="7">
    <source>
        <dbReference type="ARBA" id="ARBA00022840"/>
    </source>
</evidence>
<dbReference type="Pfam" id="PF08276">
    <property type="entry name" value="PAN_2"/>
    <property type="match status" value="1"/>
</dbReference>
<dbReference type="GO" id="GO:0005524">
    <property type="term" value="F:ATP binding"/>
    <property type="evidence" value="ECO:0007669"/>
    <property type="project" value="UniProtKB-UniRule"/>
</dbReference>
<comment type="subcellular location">
    <subcellularLocation>
        <location evidence="1">Membrane</location>
        <topology evidence="1">Single-pass membrane protein</topology>
    </subcellularLocation>
</comment>
<proteinExistence type="inferred from homology"/>
<comment type="similarity">
    <text evidence="11">Belongs to the protein kinase superfamily.</text>
</comment>
<dbReference type="Gramene" id="TuG1812G0200000522.01.T01">
    <property type="protein sequence ID" value="TuG1812G0200000522.01.T01.cds424374"/>
    <property type="gene ID" value="TuG1812G0200000522.01"/>
</dbReference>
<evidence type="ECO:0000256" key="5">
    <source>
        <dbReference type="ARBA" id="ARBA00022741"/>
    </source>
</evidence>
<dbReference type="PROSITE" id="PS00107">
    <property type="entry name" value="PROTEIN_KINASE_ATP"/>
    <property type="match status" value="1"/>
</dbReference>
<dbReference type="CDD" id="cd01098">
    <property type="entry name" value="PAN_AP_plant"/>
    <property type="match status" value="1"/>
</dbReference>
<feature type="transmembrane region" description="Helical" evidence="12">
    <location>
        <begin position="78"/>
        <end position="98"/>
    </location>
</feature>
<dbReference type="Proteomes" id="UP000015106">
    <property type="component" value="Chromosome 2"/>
</dbReference>
<dbReference type="Gene3D" id="1.10.510.10">
    <property type="entry name" value="Transferase(Phosphotransferase) domain 1"/>
    <property type="match status" value="1"/>
</dbReference>
<evidence type="ECO:0000313" key="15">
    <source>
        <dbReference type="EnsemblPlants" id="TuG1812G0200000522.01.T01.cds424374"/>
    </source>
</evidence>
<evidence type="ECO:0000256" key="10">
    <source>
        <dbReference type="PROSITE-ProRule" id="PRU10141"/>
    </source>
</evidence>
<feature type="binding site" evidence="10">
    <location>
        <position position="157"/>
    </location>
    <ligand>
        <name>ATP</name>
        <dbReference type="ChEBI" id="CHEBI:30616"/>
    </ligand>
</feature>
<dbReference type="InterPro" id="IPR008271">
    <property type="entry name" value="Ser/Thr_kinase_AS"/>
</dbReference>
<dbReference type="AlphaFoldDB" id="A0A8R7TC82"/>
<dbReference type="PANTHER" id="PTHR47974">
    <property type="entry name" value="OS07G0415500 PROTEIN"/>
    <property type="match status" value="1"/>
</dbReference>
<keyword evidence="8 12" id="KW-1133">Transmembrane helix</keyword>
<keyword evidence="9 12" id="KW-0472">Membrane</keyword>
<keyword evidence="2" id="KW-0808">Transferase</keyword>
<keyword evidence="5 10" id="KW-0547">Nucleotide-binding</keyword>
<keyword evidence="7 10" id="KW-0067">ATP-binding</keyword>
<keyword evidence="11" id="KW-0723">Serine/threonine-protein kinase</keyword>
<dbReference type="InterPro" id="IPR011009">
    <property type="entry name" value="Kinase-like_dom_sf"/>
</dbReference>
<reference evidence="15" key="3">
    <citation type="submission" date="2022-06" db="UniProtKB">
        <authorList>
            <consortium name="EnsemblPlants"/>
        </authorList>
    </citation>
    <scope>IDENTIFICATION</scope>
</reference>
<feature type="domain" description="Protein kinase" evidence="13">
    <location>
        <begin position="129"/>
        <end position="405"/>
    </location>
</feature>
<evidence type="ECO:0000256" key="8">
    <source>
        <dbReference type="ARBA" id="ARBA00022989"/>
    </source>
</evidence>
<evidence type="ECO:0000256" key="6">
    <source>
        <dbReference type="ARBA" id="ARBA00022777"/>
    </source>
</evidence>
<reference evidence="16" key="1">
    <citation type="journal article" date="2013" name="Nature">
        <title>Draft genome of the wheat A-genome progenitor Triticum urartu.</title>
        <authorList>
            <person name="Ling H.Q."/>
            <person name="Zhao S."/>
            <person name="Liu D."/>
            <person name="Wang J."/>
            <person name="Sun H."/>
            <person name="Zhang C."/>
            <person name="Fan H."/>
            <person name="Li D."/>
            <person name="Dong L."/>
            <person name="Tao Y."/>
            <person name="Gao C."/>
            <person name="Wu H."/>
            <person name="Li Y."/>
            <person name="Cui Y."/>
            <person name="Guo X."/>
            <person name="Zheng S."/>
            <person name="Wang B."/>
            <person name="Yu K."/>
            <person name="Liang Q."/>
            <person name="Yang W."/>
            <person name="Lou X."/>
            <person name="Chen J."/>
            <person name="Feng M."/>
            <person name="Jian J."/>
            <person name="Zhang X."/>
            <person name="Luo G."/>
            <person name="Jiang Y."/>
            <person name="Liu J."/>
            <person name="Wang Z."/>
            <person name="Sha Y."/>
            <person name="Zhang B."/>
            <person name="Wu H."/>
            <person name="Tang D."/>
            <person name="Shen Q."/>
            <person name="Xue P."/>
            <person name="Zou S."/>
            <person name="Wang X."/>
            <person name="Liu X."/>
            <person name="Wang F."/>
            <person name="Yang Y."/>
            <person name="An X."/>
            <person name="Dong Z."/>
            <person name="Zhang K."/>
            <person name="Zhang X."/>
            <person name="Luo M.C."/>
            <person name="Dvorak J."/>
            <person name="Tong Y."/>
            <person name="Wang J."/>
            <person name="Yang H."/>
            <person name="Li Z."/>
            <person name="Wang D."/>
            <person name="Zhang A."/>
            <person name="Wang J."/>
        </authorList>
    </citation>
    <scope>NUCLEOTIDE SEQUENCE</scope>
    <source>
        <strain evidence="16">cv. G1812</strain>
    </source>
</reference>
<dbReference type="PROSITE" id="PS00108">
    <property type="entry name" value="PROTEIN_KINASE_ST"/>
    <property type="match status" value="1"/>
</dbReference>
<keyword evidence="16" id="KW-1185">Reference proteome</keyword>
<dbReference type="InterPro" id="IPR017441">
    <property type="entry name" value="Protein_kinase_ATP_BS"/>
</dbReference>
<dbReference type="Pfam" id="PF00069">
    <property type="entry name" value="Pkinase"/>
    <property type="match status" value="1"/>
</dbReference>
<evidence type="ECO:0000256" key="4">
    <source>
        <dbReference type="ARBA" id="ARBA00022729"/>
    </source>
</evidence>
<dbReference type="GO" id="GO:0016020">
    <property type="term" value="C:membrane"/>
    <property type="evidence" value="ECO:0007669"/>
    <property type="project" value="UniProtKB-SubCell"/>
</dbReference>
<dbReference type="InterPro" id="IPR000719">
    <property type="entry name" value="Prot_kinase_dom"/>
</dbReference>
<dbReference type="Gene3D" id="3.30.200.20">
    <property type="entry name" value="Phosphorylase Kinase, domain 1"/>
    <property type="match status" value="1"/>
</dbReference>
<dbReference type="EnsemblPlants" id="TuG1812G0200000522.01.T01">
    <property type="protein sequence ID" value="TuG1812G0200000522.01.T01.cds424374"/>
    <property type="gene ID" value="TuG1812G0200000522.01"/>
</dbReference>
<dbReference type="InterPro" id="IPR003609">
    <property type="entry name" value="Pan_app"/>
</dbReference>
<organism evidence="15 16">
    <name type="scientific">Triticum urartu</name>
    <name type="common">Red wild einkorn</name>
    <name type="synonym">Crithodium urartu</name>
    <dbReference type="NCBI Taxonomy" id="4572"/>
    <lineage>
        <taxon>Eukaryota</taxon>
        <taxon>Viridiplantae</taxon>
        <taxon>Streptophyta</taxon>
        <taxon>Embryophyta</taxon>
        <taxon>Tracheophyta</taxon>
        <taxon>Spermatophyta</taxon>
        <taxon>Magnoliopsida</taxon>
        <taxon>Liliopsida</taxon>
        <taxon>Poales</taxon>
        <taxon>Poaceae</taxon>
        <taxon>BOP clade</taxon>
        <taxon>Pooideae</taxon>
        <taxon>Triticodae</taxon>
        <taxon>Triticeae</taxon>
        <taxon>Triticinae</taxon>
        <taxon>Triticum</taxon>
    </lineage>
</organism>
<protein>
    <recommendedName>
        <fullName evidence="17">G-type lectin S-receptor-like serine/threonine-protein kinase SD2-5</fullName>
    </recommendedName>
</protein>
<name>A0A8R7TC82_TRIUA</name>
<evidence type="ECO:0000256" key="11">
    <source>
        <dbReference type="RuleBase" id="RU000304"/>
    </source>
</evidence>
<evidence type="ECO:0000256" key="2">
    <source>
        <dbReference type="ARBA" id="ARBA00022679"/>
    </source>
</evidence>
<dbReference type="SUPFAM" id="SSF56112">
    <property type="entry name" value="Protein kinase-like (PK-like)"/>
    <property type="match status" value="1"/>
</dbReference>
<dbReference type="CDD" id="cd14066">
    <property type="entry name" value="STKc_IRAK"/>
    <property type="match status" value="1"/>
</dbReference>
<keyword evidence="4" id="KW-0732">Signal</keyword>
<keyword evidence="3 12" id="KW-0812">Transmembrane</keyword>
<accession>A0A8R7TC82</accession>
<evidence type="ECO:0000256" key="12">
    <source>
        <dbReference type="SAM" id="Phobius"/>
    </source>
</evidence>
<evidence type="ECO:0000313" key="16">
    <source>
        <dbReference type="Proteomes" id="UP000015106"/>
    </source>
</evidence>
<dbReference type="GO" id="GO:0004674">
    <property type="term" value="F:protein serine/threonine kinase activity"/>
    <property type="evidence" value="ECO:0007669"/>
    <property type="project" value="UniProtKB-KW"/>
</dbReference>
<dbReference type="PROSITE" id="PS50948">
    <property type="entry name" value="PAN"/>
    <property type="match status" value="1"/>
</dbReference>
<evidence type="ECO:0008006" key="17">
    <source>
        <dbReference type="Google" id="ProtNLM"/>
    </source>
</evidence>
<dbReference type="SMART" id="SM00220">
    <property type="entry name" value="S_TKc"/>
    <property type="match status" value="1"/>
</dbReference>
<dbReference type="FunFam" id="3.30.200.20:FF:000250">
    <property type="entry name" value="Serine/threonine-protein kinase"/>
    <property type="match status" value="1"/>
</dbReference>
<dbReference type="PROSITE" id="PS50011">
    <property type="entry name" value="PROTEIN_KINASE_DOM"/>
    <property type="match status" value="1"/>
</dbReference>
<feature type="domain" description="Apple" evidence="14">
    <location>
        <begin position="1"/>
        <end position="60"/>
    </location>
</feature>
<dbReference type="FunFam" id="1.10.510.10:FF:000227">
    <property type="entry name" value="Serine/threonine-protein kinase"/>
    <property type="match status" value="1"/>
</dbReference>
<reference evidence="15" key="2">
    <citation type="submission" date="2018-03" db="EMBL/GenBank/DDBJ databases">
        <title>The Triticum urartu genome reveals the dynamic nature of wheat genome evolution.</title>
        <authorList>
            <person name="Ling H."/>
            <person name="Ma B."/>
            <person name="Shi X."/>
            <person name="Liu H."/>
            <person name="Dong L."/>
            <person name="Sun H."/>
            <person name="Cao Y."/>
            <person name="Gao Q."/>
            <person name="Zheng S."/>
            <person name="Li Y."/>
            <person name="Yu Y."/>
            <person name="Du H."/>
            <person name="Qi M."/>
            <person name="Li Y."/>
            <person name="Yu H."/>
            <person name="Cui Y."/>
            <person name="Wang N."/>
            <person name="Chen C."/>
            <person name="Wu H."/>
            <person name="Zhao Y."/>
            <person name="Zhang J."/>
            <person name="Li Y."/>
            <person name="Zhou W."/>
            <person name="Zhang B."/>
            <person name="Hu W."/>
            <person name="Eijk M."/>
            <person name="Tang J."/>
            <person name="Witsenboer H."/>
            <person name="Zhao S."/>
            <person name="Li Z."/>
            <person name="Zhang A."/>
            <person name="Wang D."/>
            <person name="Liang C."/>
        </authorList>
    </citation>
    <scope>NUCLEOTIDE SEQUENCE [LARGE SCALE GENOMIC DNA]</scope>
    <source>
        <strain evidence="15">cv. G1812</strain>
    </source>
</reference>
<evidence type="ECO:0000259" key="14">
    <source>
        <dbReference type="PROSITE" id="PS50948"/>
    </source>
</evidence>
<evidence type="ECO:0000256" key="1">
    <source>
        <dbReference type="ARBA" id="ARBA00004167"/>
    </source>
</evidence>
<sequence length="426" mass="47249">METIESAQECMQVCLRNCSCTAYSYGKSGCSIWHGQLINVKQYNNGTVNSDGEILFLRLAAGEVQSWGNNTKGRRRMIIGLIVGAFGLLVMLLIIWMGKTKWCGHPLNNTEDGYGVIAFKYVDLQHATKNFSEKLGGGGFGSVFKGVLRDSTAIAVKMLDGARQGEKQFRAEVSTIGMIQHVNLVKLIGFCCEGNQRMLVYEHMANRSLDAHIFQGNGTMLDWSTRYRIAIGVAKGLSYLHESCHDCIIHCDMKPENILLDVSRVPKIADFGMAKLMGRNFSRVLTTMRGTVGYLAPEWISGVAIMEKVDVYSYGMVLLEIMSGRRNSSPQECTSNSDHDVYFPVQVARTLLEGDVGSLVDQQLYGDINMEEVERAFKVACWCIQDHDFERPTMGDVVQVLEGLVEVGMPPVPRLLQAICGSSYST</sequence>
<evidence type="ECO:0000256" key="9">
    <source>
        <dbReference type="ARBA" id="ARBA00023136"/>
    </source>
</evidence>
<keyword evidence="6" id="KW-0418">Kinase</keyword>
<dbReference type="PANTHER" id="PTHR47974:SF19">
    <property type="entry name" value="RECEPTOR-LIKE SERINE_THREONINE-PROTEIN KINASE"/>
    <property type="match status" value="1"/>
</dbReference>